<dbReference type="NCBIfam" id="TIGR01737">
    <property type="entry name" value="FGAM_synth_I"/>
    <property type="match status" value="1"/>
</dbReference>
<sequence>MKVAVITFPGSNCDQDVKLAISKSINAKVNMIWHTDSTLDKYDLVVLPGGFSYGDYLRPGAMSARSPVMRAVREHAHRGCLVLGICNGFQILTEAGLLKGTLLTNRSQRFICSPCWLKVETNQTPFTCLFNPAEPVQFPIAHGDGMFYLPKEELDDLESSGRVVFRYVPPPGVEPEGWENPNGSLNNIAGIINEKGNVLGMMPHPERATLKRLGDTYGTMLWRSIEHWLRGGI</sequence>
<dbReference type="InterPro" id="IPR029062">
    <property type="entry name" value="Class_I_gatase-like"/>
</dbReference>
<dbReference type="CDD" id="cd01740">
    <property type="entry name" value="GATase1_FGAR_AT"/>
    <property type="match status" value="1"/>
</dbReference>
<dbReference type="EC" id="3.5.1.2" evidence="8"/>
<evidence type="ECO:0000256" key="3">
    <source>
        <dbReference type="ARBA" id="ARBA00022741"/>
    </source>
</evidence>
<evidence type="ECO:0000256" key="5">
    <source>
        <dbReference type="ARBA" id="ARBA00022801"/>
    </source>
</evidence>
<evidence type="ECO:0000256" key="6">
    <source>
        <dbReference type="ARBA" id="ARBA00022840"/>
    </source>
</evidence>
<reference evidence="9 10" key="1">
    <citation type="submission" date="2011-10" db="EMBL/GenBank/DDBJ databases">
        <title>The Noncontiguous Finished genome of Thermanaerovibrio velox DSM 12556.</title>
        <authorList>
            <consortium name="US DOE Joint Genome Institute (JGI-PGF)"/>
            <person name="Lucas S."/>
            <person name="Copeland A."/>
            <person name="Lapidus A."/>
            <person name="Glavina del Rio T."/>
            <person name="Dalin E."/>
            <person name="Tice H."/>
            <person name="Bruce D."/>
            <person name="Goodwin L."/>
            <person name="Pitluck S."/>
            <person name="Peters L."/>
            <person name="Mikhailova N."/>
            <person name="Teshima H."/>
            <person name="Kyrpides N."/>
            <person name="Mavromatis K."/>
            <person name="Ivanova N."/>
            <person name="Markowitz V."/>
            <person name="Cheng J.-F."/>
            <person name="Hugenholtz P."/>
            <person name="Woyke T."/>
            <person name="Wu D."/>
            <person name="Spring S."/>
            <person name="Brambilla E.-M."/>
            <person name="Klenk H.-P."/>
            <person name="Eisen J.A."/>
        </authorList>
    </citation>
    <scope>NUCLEOTIDE SEQUENCE [LARGE SCALE GENOMIC DNA]</scope>
    <source>
        <strain evidence="9 10">DSM 12556</strain>
    </source>
</reference>
<evidence type="ECO:0000256" key="7">
    <source>
        <dbReference type="ARBA" id="ARBA00022962"/>
    </source>
</evidence>
<dbReference type="GO" id="GO:0004642">
    <property type="term" value="F:phosphoribosylformylglycinamidine synthase activity"/>
    <property type="evidence" value="ECO:0007669"/>
    <property type="project" value="UniProtKB-UniRule"/>
</dbReference>
<evidence type="ECO:0000256" key="8">
    <source>
        <dbReference type="HAMAP-Rule" id="MF_00421"/>
    </source>
</evidence>
<evidence type="ECO:0000256" key="1">
    <source>
        <dbReference type="ARBA" id="ARBA00022490"/>
    </source>
</evidence>
<evidence type="ECO:0000256" key="2">
    <source>
        <dbReference type="ARBA" id="ARBA00022598"/>
    </source>
</evidence>
<dbReference type="HOGENOM" id="CLU_001031_3_1_0"/>
<gene>
    <name evidence="8" type="primary">purQ</name>
    <name evidence="9" type="ORF">TheveDRAFT_1031</name>
</gene>
<dbReference type="Proteomes" id="UP000005730">
    <property type="component" value="Chromosome"/>
</dbReference>
<dbReference type="InterPro" id="IPR010075">
    <property type="entry name" value="PRibForGlyAmidine_synth_PurQ"/>
</dbReference>
<feature type="active site" evidence="8">
    <location>
        <position position="206"/>
    </location>
</feature>
<dbReference type="Gene3D" id="3.40.50.880">
    <property type="match status" value="1"/>
</dbReference>
<keyword evidence="2 8" id="KW-0436">Ligase</keyword>
<comment type="function">
    <text evidence="8">Part of the phosphoribosylformylglycinamidine synthase complex involved in the purines biosynthetic pathway. Catalyzes the ATP-dependent conversion of formylglycinamide ribonucleotide (FGAR) and glutamine to yield formylglycinamidine ribonucleotide (FGAM) and glutamate. The FGAM synthase complex is composed of three subunits. PurQ produces an ammonia molecule by converting glutamine to glutamate. PurL transfers the ammonia molecule to FGAR to form FGAM in an ATP-dependent manner. PurS interacts with PurQ and PurL and is thought to assist in the transfer of the ammonia molecule from PurQ to PurL.</text>
</comment>
<evidence type="ECO:0000313" key="10">
    <source>
        <dbReference type="Proteomes" id="UP000005730"/>
    </source>
</evidence>
<comment type="subcellular location">
    <subcellularLocation>
        <location evidence="8">Cytoplasm</location>
    </subcellularLocation>
</comment>
<keyword evidence="4 8" id="KW-0658">Purine biosynthesis</keyword>
<dbReference type="GO" id="GO:0006189">
    <property type="term" value="P:'de novo' IMP biosynthetic process"/>
    <property type="evidence" value="ECO:0007669"/>
    <property type="project" value="UniProtKB-UniRule"/>
</dbReference>
<dbReference type="STRING" id="926567.TheveDRAFT_1031"/>
<keyword evidence="3 8" id="KW-0547">Nucleotide-binding</keyword>
<dbReference type="UniPathway" id="UPA00074">
    <property type="reaction ID" value="UER00128"/>
</dbReference>
<evidence type="ECO:0000256" key="4">
    <source>
        <dbReference type="ARBA" id="ARBA00022755"/>
    </source>
</evidence>
<dbReference type="PIRSF" id="PIRSF001586">
    <property type="entry name" value="FGAM_synth_I"/>
    <property type="match status" value="1"/>
</dbReference>
<dbReference type="GO" id="GO:0005524">
    <property type="term" value="F:ATP binding"/>
    <property type="evidence" value="ECO:0007669"/>
    <property type="project" value="UniProtKB-KW"/>
</dbReference>
<dbReference type="OrthoDB" id="9804441at2"/>
<dbReference type="NCBIfam" id="NF002957">
    <property type="entry name" value="PRK03619.1"/>
    <property type="match status" value="1"/>
</dbReference>
<feature type="active site" description="Nucleophile" evidence="8">
    <location>
        <position position="86"/>
    </location>
</feature>
<keyword evidence="10" id="KW-1185">Reference proteome</keyword>
<keyword evidence="5 8" id="KW-0378">Hydrolase</keyword>
<comment type="catalytic activity">
    <reaction evidence="8">
        <text>L-glutamine + H2O = L-glutamate + NH4(+)</text>
        <dbReference type="Rhea" id="RHEA:15889"/>
        <dbReference type="ChEBI" id="CHEBI:15377"/>
        <dbReference type="ChEBI" id="CHEBI:28938"/>
        <dbReference type="ChEBI" id="CHEBI:29985"/>
        <dbReference type="ChEBI" id="CHEBI:58359"/>
        <dbReference type="EC" id="3.5.1.2"/>
    </reaction>
</comment>
<name>H0US70_9BACT</name>
<accession>H0US70</accession>
<dbReference type="SMART" id="SM01211">
    <property type="entry name" value="GATase_5"/>
    <property type="match status" value="1"/>
</dbReference>
<feature type="active site" evidence="8">
    <location>
        <position position="204"/>
    </location>
</feature>
<dbReference type="GO" id="GO:0004359">
    <property type="term" value="F:glutaminase activity"/>
    <property type="evidence" value="ECO:0007669"/>
    <property type="project" value="UniProtKB-EC"/>
</dbReference>
<keyword evidence="7 8" id="KW-0315">Glutamine amidotransferase</keyword>
<keyword evidence="6 8" id="KW-0067">ATP-binding</keyword>
<comment type="pathway">
    <text evidence="8">Purine metabolism; IMP biosynthesis via de novo pathway; 5-amino-1-(5-phospho-D-ribosyl)imidazole from N(2)-formyl-N(1)-(5-phospho-D-ribosyl)glycinamide: step 1/2.</text>
</comment>
<comment type="subunit">
    <text evidence="8">Part of the FGAM synthase complex composed of 1 PurL, 1 PurQ and 2 PurS subunits.</text>
</comment>
<keyword evidence="1 8" id="KW-0963">Cytoplasm</keyword>
<dbReference type="RefSeq" id="WP_006583653.1">
    <property type="nucleotide sequence ID" value="NZ_CM001377.1"/>
</dbReference>
<dbReference type="EMBL" id="CM001377">
    <property type="protein sequence ID" value="EHM10159.1"/>
    <property type="molecule type" value="Genomic_DNA"/>
</dbReference>
<dbReference type="Pfam" id="PF13507">
    <property type="entry name" value="GATase_5"/>
    <property type="match status" value="1"/>
</dbReference>
<dbReference type="HAMAP" id="MF_00421">
    <property type="entry name" value="PurQ"/>
    <property type="match status" value="1"/>
</dbReference>
<dbReference type="PANTHER" id="PTHR47552:SF1">
    <property type="entry name" value="PHOSPHORIBOSYLFORMYLGLYCINAMIDINE SYNTHASE SUBUNIT PURQ"/>
    <property type="match status" value="1"/>
</dbReference>
<dbReference type="EC" id="6.3.5.3" evidence="8"/>
<protein>
    <recommendedName>
        <fullName evidence="8">Phosphoribosylformylglycinamidine synthase subunit PurQ</fullName>
        <shortName evidence="8">FGAM synthase</shortName>
        <ecNumber evidence="8">6.3.5.3</ecNumber>
    </recommendedName>
    <alternativeName>
        <fullName evidence="8">Formylglycinamide ribonucleotide amidotransferase subunit I</fullName>
        <shortName evidence="8">FGAR amidotransferase I</shortName>
        <shortName evidence="8">FGAR-AT I</shortName>
    </alternativeName>
    <alternativeName>
        <fullName evidence="8">Glutaminase PurQ</fullName>
        <ecNumber evidence="8">3.5.1.2</ecNumber>
    </alternativeName>
    <alternativeName>
        <fullName evidence="8">Phosphoribosylformylglycinamidine synthase subunit I</fullName>
    </alternativeName>
</protein>
<dbReference type="SUPFAM" id="SSF52317">
    <property type="entry name" value="Class I glutamine amidotransferase-like"/>
    <property type="match status" value="1"/>
</dbReference>
<organism evidence="9 10">
    <name type="scientific">Thermanaerovibrio velox DSM 12556</name>
    <dbReference type="NCBI Taxonomy" id="926567"/>
    <lineage>
        <taxon>Bacteria</taxon>
        <taxon>Thermotogati</taxon>
        <taxon>Synergistota</taxon>
        <taxon>Synergistia</taxon>
        <taxon>Synergistales</taxon>
        <taxon>Synergistaceae</taxon>
        <taxon>Thermanaerovibrio</taxon>
    </lineage>
</organism>
<dbReference type="PROSITE" id="PS51273">
    <property type="entry name" value="GATASE_TYPE_1"/>
    <property type="match status" value="1"/>
</dbReference>
<proteinExistence type="inferred from homology"/>
<dbReference type="PANTHER" id="PTHR47552">
    <property type="entry name" value="PHOSPHORIBOSYLFORMYLGLYCINAMIDINE SYNTHASE SUBUNIT PURQ"/>
    <property type="match status" value="1"/>
</dbReference>
<dbReference type="AlphaFoldDB" id="H0US70"/>
<evidence type="ECO:0000313" key="9">
    <source>
        <dbReference type="EMBL" id="EHM10159.1"/>
    </source>
</evidence>
<dbReference type="GO" id="GO:0005737">
    <property type="term" value="C:cytoplasm"/>
    <property type="evidence" value="ECO:0007669"/>
    <property type="project" value="UniProtKB-SubCell"/>
</dbReference>
<comment type="catalytic activity">
    <reaction evidence="8">
        <text>N(2)-formyl-N(1)-(5-phospho-beta-D-ribosyl)glycinamide + L-glutamine + ATP + H2O = 2-formamido-N(1)-(5-O-phospho-beta-D-ribosyl)acetamidine + L-glutamate + ADP + phosphate + H(+)</text>
        <dbReference type="Rhea" id="RHEA:17129"/>
        <dbReference type="ChEBI" id="CHEBI:15377"/>
        <dbReference type="ChEBI" id="CHEBI:15378"/>
        <dbReference type="ChEBI" id="CHEBI:29985"/>
        <dbReference type="ChEBI" id="CHEBI:30616"/>
        <dbReference type="ChEBI" id="CHEBI:43474"/>
        <dbReference type="ChEBI" id="CHEBI:58359"/>
        <dbReference type="ChEBI" id="CHEBI:147286"/>
        <dbReference type="ChEBI" id="CHEBI:147287"/>
        <dbReference type="ChEBI" id="CHEBI:456216"/>
        <dbReference type="EC" id="6.3.5.3"/>
    </reaction>
</comment>
<dbReference type="eggNOG" id="COG0047">
    <property type="taxonomic scope" value="Bacteria"/>
</dbReference>